<name>A0A4R5DV52_9BACT</name>
<dbReference type="Pfam" id="PF26308">
    <property type="entry name" value="YopA_M"/>
    <property type="match status" value="1"/>
</dbReference>
<sequence length="445" mass="51569">MDKEIEKIHREIPDAIDGINVMEEANSIIIIYQGEYFLKNKIAEIKLLGKITYEWFANSGVYFYGNPVSDNGNLYKTIDRHEDYSIIIQDLEFGNGFITNFTLENLSFITIKGAISKHAILGDKSISASKLKFSIPNLRDFFGLPVKRIRDSGISTSMGRIILEDDVYTIIIDKCPDFKNRKESLQEKGGYITLYDGELTSKKKSISYVDTEELFYCLDTFLTFLNGRRTASLFIHGIFEERVIWTDFTDKFIDSYKSVKSWPGRHSIKGFNELWKRFRSFWSKPDDKNFLTSLIHWYVEANSHTGFSEGSIILAQTALELVYNWWIVEKRKMILGRDAENISASNKIRLLISQLNISSEIPIDFTELTNFKNSTENVIDAPDAIVYIRNAIVHSQEEKRKKLNNITNTARYQALQIYIRYIEISLLHILDYKGDHVDRCSKSKY</sequence>
<keyword evidence="3" id="KW-1185">Reference proteome</keyword>
<dbReference type="OrthoDB" id="795065at2"/>
<gene>
    <name evidence="2" type="ORF">E0F88_02360</name>
</gene>
<organism evidence="2 3">
    <name type="scientific">Dyadobacter psychrotolerans</name>
    <dbReference type="NCBI Taxonomy" id="2541721"/>
    <lineage>
        <taxon>Bacteria</taxon>
        <taxon>Pseudomonadati</taxon>
        <taxon>Bacteroidota</taxon>
        <taxon>Cytophagia</taxon>
        <taxon>Cytophagales</taxon>
        <taxon>Spirosomataceae</taxon>
        <taxon>Dyadobacter</taxon>
    </lineage>
</organism>
<evidence type="ECO:0000313" key="2">
    <source>
        <dbReference type="EMBL" id="TDE18402.1"/>
    </source>
</evidence>
<dbReference type="EMBL" id="SMFL01000001">
    <property type="protein sequence ID" value="TDE18402.1"/>
    <property type="molecule type" value="Genomic_DNA"/>
</dbReference>
<dbReference type="RefSeq" id="WP_131956273.1">
    <property type="nucleotide sequence ID" value="NZ_SMFL01000001.1"/>
</dbReference>
<feature type="domain" description="YopA central" evidence="1">
    <location>
        <begin position="124"/>
        <end position="259"/>
    </location>
</feature>
<comment type="caution">
    <text evidence="2">The sequence shown here is derived from an EMBL/GenBank/DDBJ whole genome shotgun (WGS) entry which is preliminary data.</text>
</comment>
<dbReference type="Proteomes" id="UP000294850">
    <property type="component" value="Unassembled WGS sequence"/>
</dbReference>
<dbReference type="InterPro" id="IPR058684">
    <property type="entry name" value="YopA_M"/>
</dbReference>
<proteinExistence type="predicted"/>
<accession>A0A4R5DV52</accession>
<reference evidence="2 3" key="1">
    <citation type="submission" date="2019-03" db="EMBL/GenBank/DDBJ databases">
        <title>Dyadobacter AR-3-6 sp. nov., isolated from arctic soil.</title>
        <authorList>
            <person name="Chaudhary D.K."/>
        </authorList>
    </citation>
    <scope>NUCLEOTIDE SEQUENCE [LARGE SCALE GENOMIC DNA]</scope>
    <source>
        <strain evidence="2 3">AR-3-6</strain>
    </source>
</reference>
<dbReference type="AlphaFoldDB" id="A0A4R5DV52"/>
<evidence type="ECO:0000313" key="3">
    <source>
        <dbReference type="Proteomes" id="UP000294850"/>
    </source>
</evidence>
<evidence type="ECO:0000259" key="1">
    <source>
        <dbReference type="Pfam" id="PF26308"/>
    </source>
</evidence>
<protein>
    <recommendedName>
        <fullName evidence="1">YopA central domain-containing protein</fullName>
    </recommendedName>
</protein>